<dbReference type="InterPro" id="IPR005586">
    <property type="entry name" value="ABC_trans_aux"/>
</dbReference>
<dbReference type="EMBL" id="BANC01000068">
    <property type="protein sequence ID" value="GAN81026.1"/>
    <property type="molecule type" value="Genomic_DNA"/>
</dbReference>
<gene>
    <name evidence="3" type="ORF">Aam_070_028</name>
</gene>
<protein>
    <recommendedName>
        <fullName evidence="2">ABC-type transport auxiliary lipoprotein component domain-containing protein</fullName>
    </recommendedName>
</protein>
<organism evidence="3 4">
    <name type="scientific">Acidocella aminolytica 101 = DSM 11237</name>
    <dbReference type="NCBI Taxonomy" id="1120923"/>
    <lineage>
        <taxon>Bacteria</taxon>
        <taxon>Pseudomonadati</taxon>
        <taxon>Pseudomonadota</taxon>
        <taxon>Alphaproteobacteria</taxon>
        <taxon>Acetobacterales</taxon>
        <taxon>Acidocellaceae</taxon>
        <taxon>Acidocella</taxon>
    </lineage>
</organism>
<dbReference type="AlphaFoldDB" id="A0A0D6PI22"/>
<evidence type="ECO:0000313" key="4">
    <source>
        <dbReference type="Proteomes" id="UP000032668"/>
    </source>
</evidence>
<feature type="domain" description="ABC-type transport auxiliary lipoprotein component" evidence="2">
    <location>
        <begin position="29"/>
        <end position="185"/>
    </location>
</feature>
<keyword evidence="1" id="KW-0732">Signal</keyword>
<feature type="chain" id="PRO_5010201229" description="ABC-type transport auxiliary lipoprotein component domain-containing protein" evidence="1">
    <location>
        <begin position="22"/>
        <end position="188"/>
    </location>
</feature>
<feature type="signal peptide" evidence="1">
    <location>
        <begin position="1"/>
        <end position="21"/>
    </location>
</feature>
<dbReference type="SUPFAM" id="SSF159594">
    <property type="entry name" value="XCC0632-like"/>
    <property type="match status" value="1"/>
</dbReference>
<name>A0A0D6PI22_9PROT</name>
<evidence type="ECO:0000256" key="1">
    <source>
        <dbReference type="SAM" id="SignalP"/>
    </source>
</evidence>
<comment type="caution">
    <text evidence="3">The sequence shown here is derived from an EMBL/GenBank/DDBJ whole genome shotgun (WGS) entry which is preliminary data.</text>
</comment>
<dbReference type="Gene3D" id="3.40.50.10610">
    <property type="entry name" value="ABC-type transport auxiliary lipoprotein component"/>
    <property type="match status" value="1"/>
</dbReference>
<evidence type="ECO:0000259" key="2">
    <source>
        <dbReference type="Pfam" id="PF03886"/>
    </source>
</evidence>
<dbReference type="Proteomes" id="UP000032668">
    <property type="component" value="Unassembled WGS sequence"/>
</dbReference>
<dbReference type="Pfam" id="PF03886">
    <property type="entry name" value="ABC_trans_aux"/>
    <property type="match status" value="1"/>
</dbReference>
<dbReference type="STRING" id="1120923.SAMN02746095_01518"/>
<dbReference type="OrthoDB" id="7284828at2"/>
<accession>A0A0D6PI22</accession>
<dbReference type="PROSITE" id="PS51257">
    <property type="entry name" value="PROKAR_LIPOPROTEIN"/>
    <property type="match status" value="1"/>
</dbReference>
<reference evidence="3 4" key="1">
    <citation type="submission" date="2012-11" db="EMBL/GenBank/DDBJ databases">
        <title>Whole genome sequence of Acidocella aminolytica 101 = DSM 11237.</title>
        <authorList>
            <person name="Azuma Y."/>
            <person name="Higashiura N."/>
            <person name="Hirakawa H."/>
            <person name="Matsushita K."/>
        </authorList>
    </citation>
    <scope>NUCLEOTIDE SEQUENCE [LARGE SCALE GENOMIC DNA]</scope>
    <source>
        <strain evidence="4">101 / DSM 11237</strain>
    </source>
</reference>
<dbReference type="RefSeq" id="WP_048879410.1">
    <property type="nucleotide sequence ID" value="NZ_BANC01000068.1"/>
</dbReference>
<proteinExistence type="predicted"/>
<sequence length="188" mass="19848">MKLTHRLPLLLCAILTLSACAGSPTTYLTLSTVAPAQTWPTTPQHPIAVSHPNIPPAIDRQHFIIQTGPSTLHVAGNTAWAAPLSGMIQLTLAQDLSTRLPNANVLMPGDPVPPGGAQQVLVNIQYFMPTPSGAVRLQADWSVQSPSGQSLYQGHIQFTQQGGPTPADAAHTMSLALATLSTRIAEQL</sequence>
<evidence type="ECO:0000313" key="3">
    <source>
        <dbReference type="EMBL" id="GAN81026.1"/>
    </source>
</evidence>
<keyword evidence="4" id="KW-1185">Reference proteome</keyword>